<sequence length="407" mass="46097">LVIQVLGATFTASALIWCFCWRHPCRHRHLMFERFSRWTSHHSFVLLRPQDDCRLIMVGITEDGGHLGNDFGSDVGILDDVDEYVHEYLENVSKIHSRSSVTERLTFIDKSFSQENQSDILKSCLEYAKLKNHASQELAIQELTAFQFTRFNETQDLKKRLSSLYSEWLSVKPIFSDFASVCENPPKITATDLKDPSMSLSELLKMSGEIFTSVQKFLFRYNGAESEISSDLLWCCNSINRLIESEKFADMKKMDVSTETISSKLDIIINKLSEAIAESADTFFLALSANQIDKKTSEEANLGAQILPTKSFSDEATEPTVFEAKDEVHLTELVNQSEESGPGSILKSPLTFEIYHCNDPVIDPEAEFIGDEMPAKSILKLPSFSFSPENSNFTDDGKLHDVYFLRV</sequence>
<reference evidence="1" key="1">
    <citation type="submission" date="2017-02" db="UniProtKB">
        <authorList>
            <consortium name="WormBaseParasite"/>
        </authorList>
    </citation>
    <scope>IDENTIFICATION</scope>
</reference>
<organism evidence="1">
    <name type="scientific">Rodentolepis nana</name>
    <name type="common">Dwarf tapeworm</name>
    <name type="synonym">Hymenolepis nana</name>
    <dbReference type="NCBI Taxonomy" id="102285"/>
    <lineage>
        <taxon>Eukaryota</taxon>
        <taxon>Metazoa</taxon>
        <taxon>Spiralia</taxon>
        <taxon>Lophotrochozoa</taxon>
        <taxon>Platyhelminthes</taxon>
        <taxon>Cestoda</taxon>
        <taxon>Eucestoda</taxon>
        <taxon>Cyclophyllidea</taxon>
        <taxon>Hymenolepididae</taxon>
        <taxon>Rodentolepis</taxon>
    </lineage>
</organism>
<protein>
    <submittedName>
        <fullName evidence="1">PXA domain-containing protein</fullName>
    </submittedName>
</protein>
<evidence type="ECO:0000313" key="1">
    <source>
        <dbReference type="WBParaSite" id="HNAJ_0000452901-mRNA-1"/>
    </source>
</evidence>
<name>A0A0R3TBU0_RODNA</name>
<accession>A0A0R3TBU0</accession>
<dbReference type="WBParaSite" id="HNAJ_0000452901-mRNA-1">
    <property type="protein sequence ID" value="HNAJ_0000452901-mRNA-1"/>
    <property type="gene ID" value="HNAJ_0000452901"/>
</dbReference>
<proteinExistence type="predicted"/>
<dbReference type="AlphaFoldDB" id="A0A0R3TBU0"/>